<accession>A0A8R1Z200</accession>
<keyword evidence="2" id="KW-1185">Reference proteome</keyword>
<dbReference type="InterPro" id="IPR053164">
    <property type="entry name" value="IS1016-like_transposase"/>
</dbReference>
<proteinExistence type="predicted"/>
<accession>A0A2A6BHH5</accession>
<evidence type="ECO:0000313" key="1">
    <source>
        <dbReference type="EnsemblMetazoa" id="PPA42800.1"/>
    </source>
</evidence>
<dbReference type="AlphaFoldDB" id="A0A2A6BHH5"/>
<reference evidence="1" key="2">
    <citation type="submission" date="2022-06" db="UniProtKB">
        <authorList>
            <consortium name="EnsemblMetazoa"/>
        </authorList>
    </citation>
    <scope>IDENTIFICATION</scope>
    <source>
        <strain evidence="1">PS312</strain>
    </source>
</reference>
<dbReference type="PANTHER" id="PTHR47163">
    <property type="entry name" value="DDE_TNP_IS1595 DOMAIN-CONTAINING PROTEIN"/>
    <property type="match status" value="1"/>
</dbReference>
<dbReference type="PANTHER" id="PTHR47163:SF3">
    <property type="entry name" value="PROTEIN CBG18017"/>
    <property type="match status" value="1"/>
</dbReference>
<gene>
    <name evidence="1" type="primary">WBGene00281169</name>
</gene>
<protein>
    <submittedName>
        <fullName evidence="1">Uncharacterized protein</fullName>
    </submittedName>
</protein>
<organism evidence="1 2">
    <name type="scientific">Pristionchus pacificus</name>
    <name type="common">Parasitic nematode worm</name>
    <dbReference type="NCBI Taxonomy" id="54126"/>
    <lineage>
        <taxon>Eukaryota</taxon>
        <taxon>Metazoa</taxon>
        <taxon>Ecdysozoa</taxon>
        <taxon>Nematoda</taxon>
        <taxon>Chromadorea</taxon>
        <taxon>Rhabditida</taxon>
        <taxon>Rhabditina</taxon>
        <taxon>Diplogasteromorpha</taxon>
        <taxon>Diplogasteroidea</taxon>
        <taxon>Neodiplogasteridae</taxon>
        <taxon>Pristionchus</taxon>
    </lineage>
</organism>
<dbReference type="EnsemblMetazoa" id="PPA42800.1">
    <property type="protein sequence ID" value="PPA42800.1"/>
    <property type="gene ID" value="WBGene00281169"/>
</dbReference>
<name>A0A2A6BHH5_PRIPA</name>
<dbReference type="Proteomes" id="UP000005239">
    <property type="component" value="Unassembled WGS sequence"/>
</dbReference>
<evidence type="ECO:0000313" key="2">
    <source>
        <dbReference type="Proteomes" id="UP000005239"/>
    </source>
</evidence>
<sequence>MFIGNPKKTMRDVAKDLSIDTDIVAMHIVKAHLQQQYDHGVVSDKADFVDPSTLRIHTHSIEVISCA</sequence>
<reference evidence="2" key="1">
    <citation type="journal article" date="2008" name="Nat. Genet.">
        <title>The Pristionchus pacificus genome provides a unique perspective on nematode lifestyle and parasitism.</title>
        <authorList>
            <person name="Dieterich C."/>
            <person name="Clifton S.W."/>
            <person name="Schuster L.N."/>
            <person name="Chinwalla A."/>
            <person name="Delehaunty K."/>
            <person name="Dinkelacker I."/>
            <person name="Fulton L."/>
            <person name="Fulton R."/>
            <person name="Godfrey J."/>
            <person name="Minx P."/>
            <person name="Mitreva M."/>
            <person name="Roeseler W."/>
            <person name="Tian H."/>
            <person name="Witte H."/>
            <person name="Yang S.P."/>
            <person name="Wilson R.K."/>
            <person name="Sommer R.J."/>
        </authorList>
    </citation>
    <scope>NUCLEOTIDE SEQUENCE [LARGE SCALE GENOMIC DNA]</scope>
    <source>
        <strain evidence="2">PS312</strain>
    </source>
</reference>